<comment type="caution">
    <text evidence="2">The sequence shown here is derived from an EMBL/GenBank/DDBJ whole genome shotgun (WGS) entry which is preliminary data.</text>
</comment>
<name>A0A951MBN0_9BACT</name>
<dbReference type="InterPro" id="IPR014922">
    <property type="entry name" value="YdhG-like"/>
</dbReference>
<evidence type="ECO:0000313" key="2">
    <source>
        <dbReference type="EMBL" id="MBW3466917.1"/>
    </source>
</evidence>
<sequence>MEASQKIAEYIQKNQDWKGELIHQVRELILQTDSTIEEEWKWNSPVWSKNGMVCSISAFKKHVSLTFFKGSEIEKETILFNSPSDSKNTRSIIWKEGDEIKNEQLKELIKIAILKNNEK</sequence>
<accession>A0A951MBN0</accession>
<protein>
    <submittedName>
        <fullName evidence="2">DUF1801 domain-containing protein</fullName>
    </submittedName>
</protein>
<dbReference type="Proteomes" id="UP000727490">
    <property type="component" value="Unassembled WGS sequence"/>
</dbReference>
<evidence type="ECO:0000313" key="3">
    <source>
        <dbReference type="Proteomes" id="UP000727490"/>
    </source>
</evidence>
<gene>
    <name evidence="2" type="ORF">EGN73_03730</name>
</gene>
<evidence type="ECO:0000259" key="1">
    <source>
        <dbReference type="Pfam" id="PF08818"/>
    </source>
</evidence>
<organism evidence="2 3">
    <name type="scientific">Arthrospiribacter ruber</name>
    <dbReference type="NCBI Taxonomy" id="2487934"/>
    <lineage>
        <taxon>Bacteria</taxon>
        <taxon>Pseudomonadati</taxon>
        <taxon>Bacteroidota</taxon>
        <taxon>Cytophagia</taxon>
        <taxon>Cytophagales</taxon>
        <taxon>Cyclobacteriaceae</taxon>
        <taxon>Arthrospiribacter</taxon>
    </lineage>
</organism>
<feature type="domain" description="YdhG-like" evidence="1">
    <location>
        <begin position="20"/>
        <end position="113"/>
    </location>
</feature>
<reference evidence="2 3" key="1">
    <citation type="journal article" date="2020" name="Syst. Appl. Microbiol.">
        <title>Arthrospiribacter ruber gen. nov., sp. nov., a novel bacterium isolated from Arthrospira cultures.</title>
        <authorList>
            <person name="Waleron M."/>
            <person name="Misztak A."/>
            <person name="Waleron M.M."/>
            <person name="Furmaniak M."/>
            <person name="Mrozik A."/>
            <person name="Waleron K."/>
        </authorList>
    </citation>
    <scope>NUCLEOTIDE SEQUENCE [LARGE SCALE GENOMIC DNA]</scope>
    <source>
        <strain evidence="2 3">DPMB0001</strain>
    </source>
</reference>
<dbReference type="Pfam" id="PF08818">
    <property type="entry name" value="DUF1801"/>
    <property type="match status" value="1"/>
</dbReference>
<proteinExistence type="predicted"/>
<dbReference type="RefSeq" id="WP_219287132.1">
    <property type="nucleotide sequence ID" value="NZ_RPHB01000002.1"/>
</dbReference>
<keyword evidence="3" id="KW-1185">Reference proteome</keyword>
<dbReference type="EMBL" id="RPHB01000002">
    <property type="protein sequence ID" value="MBW3466917.1"/>
    <property type="molecule type" value="Genomic_DNA"/>
</dbReference>
<dbReference type="AlphaFoldDB" id="A0A951MBN0"/>